<comment type="catalytic activity">
    <reaction evidence="1">
        <text>Hydrolysis of terminal non-reducing alpha-L-rhamnose residues in alpha-L-rhamnosides.</text>
        <dbReference type="EC" id="3.2.1.40"/>
    </reaction>
</comment>
<dbReference type="InterPro" id="IPR016007">
    <property type="entry name" value="Alpha_rhamnosid"/>
</dbReference>
<dbReference type="GO" id="GO:0005975">
    <property type="term" value="P:carbohydrate metabolic process"/>
    <property type="evidence" value="ECO:0007669"/>
    <property type="project" value="InterPro"/>
</dbReference>
<dbReference type="EMBL" id="FPJE01000010">
    <property type="protein sequence ID" value="SFW52448.1"/>
    <property type="molecule type" value="Genomic_DNA"/>
</dbReference>
<feature type="domain" description="Alpha-L-rhamnosidase concanavalin-like" evidence="5">
    <location>
        <begin position="362"/>
        <end position="460"/>
    </location>
</feature>
<dbReference type="Gene3D" id="2.60.120.260">
    <property type="entry name" value="Galactose-binding domain-like"/>
    <property type="match status" value="2"/>
</dbReference>
<dbReference type="EC" id="3.2.1.40" evidence="2"/>
<dbReference type="Pfam" id="PF17389">
    <property type="entry name" value="Bac_rhamnosid6H"/>
    <property type="match status" value="1"/>
</dbReference>
<feature type="signal peptide" evidence="4">
    <location>
        <begin position="1"/>
        <end position="22"/>
    </location>
</feature>
<dbReference type="InterPro" id="IPR008928">
    <property type="entry name" value="6-hairpin_glycosidase_sf"/>
</dbReference>
<reference evidence="9 10" key="1">
    <citation type="submission" date="2016-11" db="EMBL/GenBank/DDBJ databases">
        <authorList>
            <person name="Jaros S."/>
            <person name="Januszkiewicz K."/>
            <person name="Wedrychowicz H."/>
        </authorList>
    </citation>
    <scope>NUCLEOTIDE SEQUENCE [LARGE SCALE GENOMIC DNA]</scope>
    <source>
        <strain evidence="9 10">CGMCC 1.12145</strain>
    </source>
</reference>
<dbReference type="InterPro" id="IPR012341">
    <property type="entry name" value="6hp_glycosidase-like_sf"/>
</dbReference>
<dbReference type="Pfam" id="PF25788">
    <property type="entry name" value="Ig_Rha78A_N"/>
    <property type="match status" value="1"/>
</dbReference>
<keyword evidence="4" id="KW-0732">Signal</keyword>
<dbReference type="PANTHER" id="PTHR33307:SF6">
    <property type="entry name" value="ALPHA-RHAMNOSIDASE (EUROFUNG)-RELATED"/>
    <property type="match status" value="1"/>
</dbReference>
<feature type="chain" id="PRO_5012430665" description="alpha-L-rhamnosidase" evidence="4">
    <location>
        <begin position="23"/>
        <end position="921"/>
    </location>
</feature>
<dbReference type="InterPro" id="IPR035398">
    <property type="entry name" value="Bac_rhamnosid_C"/>
</dbReference>
<dbReference type="Gene3D" id="2.60.40.10">
    <property type="entry name" value="Immunoglobulins"/>
    <property type="match status" value="1"/>
</dbReference>
<dbReference type="InterPro" id="IPR013783">
    <property type="entry name" value="Ig-like_fold"/>
</dbReference>
<dbReference type="OrthoDB" id="9815108at2"/>
<feature type="domain" description="Bacterial alpha-L-rhamnosidase N-terminal" evidence="6">
    <location>
        <begin position="179"/>
        <end position="351"/>
    </location>
</feature>
<evidence type="ECO:0000259" key="7">
    <source>
        <dbReference type="Pfam" id="PF17389"/>
    </source>
</evidence>
<evidence type="ECO:0000313" key="9">
    <source>
        <dbReference type="EMBL" id="SFW52448.1"/>
    </source>
</evidence>
<dbReference type="GO" id="GO:0030596">
    <property type="term" value="F:alpha-L-rhamnosidase activity"/>
    <property type="evidence" value="ECO:0007669"/>
    <property type="project" value="UniProtKB-EC"/>
</dbReference>
<dbReference type="Pfam" id="PF17390">
    <property type="entry name" value="Bac_rhamnosid_C"/>
    <property type="match status" value="1"/>
</dbReference>
<dbReference type="STRING" id="1150368.SAMN02927921_02130"/>
<keyword evidence="10" id="KW-1185">Reference proteome</keyword>
<name>A0A1K1PXT1_9FLAO</name>
<dbReference type="Pfam" id="PF05592">
    <property type="entry name" value="Bac_rhamnosid"/>
    <property type="match status" value="1"/>
</dbReference>
<gene>
    <name evidence="9" type="ORF">SAMN02927921_02130</name>
</gene>
<evidence type="ECO:0000256" key="4">
    <source>
        <dbReference type="SAM" id="SignalP"/>
    </source>
</evidence>
<dbReference type="InterPro" id="IPR035396">
    <property type="entry name" value="Bac_rhamnosid6H"/>
</dbReference>
<evidence type="ECO:0000259" key="8">
    <source>
        <dbReference type="Pfam" id="PF17390"/>
    </source>
</evidence>
<dbReference type="InterPro" id="IPR008902">
    <property type="entry name" value="Rhamnosid_concanavalin"/>
</dbReference>
<dbReference type="Gene3D" id="1.50.10.10">
    <property type="match status" value="1"/>
</dbReference>
<evidence type="ECO:0000256" key="1">
    <source>
        <dbReference type="ARBA" id="ARBA00001445"/>
    </source>
</evidence>
<evidence type="ECO:0000259" key="5">
    <source>
        <dbReference type="Pfam" id="PF05592"/>
    </source>
</evidence>
<keyword evidence="3" id="KW-0378">Hydrolase</keyword>
<protein>
    <recommendedName>
        <fullName evidence="2">alpha-L-rhamnosidase</fullName>
        <ecNumber evidence="2">3.2.1.40</ecNumber>
    </recommendedName>
</protein>
<dbReference type="SUPFAM" id="SSF48208">
    <property type="entry name" value="Six-hairpin glycosidases"/>
    <property type="match status" value="1"/>
</dbReference>
<evidence type="ECO:0000256" key="2">
    <source>
        <dbReference type="ARBA" id="ARBA00012652"/>
    </source>
</evidence>
<dbReference type="RefSeq" id="WP_072317345.1">
    <property type="nucleotide sequence ID" value="NZ_FPJE01000010.1"/>
</dbReference>
<evidence type="ECO:0000259" key="6">
    <source>
        <dbReference type="Pfam" id="PF08531"/>
    </source>
</evidence>
<dbReference type="InterPro" id="IPR013737">
    <property type="entry name" value="Bac_rhamnosid_N"/>
</dbReference>
<evidence type="ECO:0000256" key="3">
    <source>
        <dbReference type="ARBA" id="ARBA00022801"/>
    </source>
</evidence>
<feature type="domain" description="Alpha-L-rhamnosidase C-terminal" evidence="8">
    <location>
        <begin position="813"/>
        <end position="888"/>
    </location>
</feature>
<sequence>MLIRTLCLVVYFIGLTAICATTEDPGTEITGLRCEMLTDPLGIDVVHPRLSWRLKPGVPGARRMAYRIMVASTREKLDRDEADLWDSGRTEDRGTSWYITYGGSPLQSKQQAWWKVKVWTAEGESSWSDAGYWSMGILNYAEWKSTRWIGMDKAFPWDSISQFSRLSARYLRKEIALKKKVKQARAYIMGLGMYELYINGKRIGDQVLAPVPTDYTKNVKYNVYDVTAALQPGTNALGTILGNGRYFTMRQDYKPYKIKTFGFPKMAMQLDIEYTDGTHEIIKTDESWKLTADGPVRTNNEYDGEEYDARKEMPGWNRPGYDDSHWLHASYVQEPGGFYEAQMTPGMRVMEEISPVSVKARGKGKYILDMGQNMVGWLQIRVSGNTGDRVTLRFSESLTEEGELYTENLRDARVTDVYTLKGNGEETWHPTFVYHGFRYVEVTGFPGKPALENFRGQVVYDKMETTGTFESSDTTLNSIFKNAYWGIRGNYKGMPVDCPQRNERQPWLGDRATGAYGESFVFGNATLYAKWLDDIRNAQTPDGGIPDVAPAFWRYYGDNVTWPATYFTVADMLYSRYADYRSIKEHYPFMKKWMRYMEANYLREGLMTKDKYGDWCVPPESLELIHARDPARKTNGTLIATAYYVHLLQLMTKFAGIIGAPDEDVRHYRDRITEMTEAFQQRYFNTDRQYYDNNTVTANLLPLAFGMVPDNRSAQVFDHIVRTIEQTNNGHISTGVIGTQFLMRTLTAYGRADLAYRLASTTTYPGWGYMVANGATTIWELWNGNTADPKMNSQNHVMLLGDLLIWYYEDLAGIKTDPSHPGFGKIIMNPSFGCGLDKVSATYRSVRGPVVSNWSRKRGKLQWDITIPPDADAEIYLPAGSPDKVRVDGKKLHTTGMVYESKGEKIIVKLASGTYNIRTTY</sequence>
<dbReference type="Gene3D" id="2.60.420.10">
    <property type="entry name" value="Maltose phosphorylase, domain 3"/>
    <property type="match status" value="1"/>
</dbReference>
<feature type="domain" description="Alpha-L-rhamnosidase six-hairpin glycosidase" evidence="7">
    <location>
        <begin position="465"/>
        <end position="810"/>
    </location>
</feature>
<evidence type="ECO:0000313" key="10">
    <source>
        <dbReference type="Proteomes" id="UP000182248"/>
    </source>
</evidence>
<dbReference type="PIRSF" id="PIRSF010631">
    <property type="entry name" value="A-rhamnsds"/>
    <property type="match status" value="1"/>
</dbReference>
<proteinExistence type="predicted"/>
<organism evidence="9 10">
    <name type="scientific">Sinomicrobium oceani</name>
    <dbReference type="NCBI Taxonomy" id="1150368"/>
    <lineage>
        <taxon>Bacteria</taxon>
        <taxon>Pseudomonadati</taxon>
        <taxon>Bacteroidota</taxon>
        <taxon>Flavobacteriia</taxon>
        <taxon>Flavobacteriales</taxon>
        <taxon>Flavobacteriaceae</taxon>
        <taxon>Sinomicrobium</taxon>
    </lineage>
</organism>
<dbReference type="AlphaFoldDB" id="A0A1K1PXT1"/>
<dbReference type="Proteomes" id="UP000182248">
    <property type="component" value="Unassembled WGS sequence"/>
</dbReference>
<dbReference type="Pfam" id="PF08531">
    <property type="entry name" value="Bac_rhamnosid_N"/>
    <property type="match status" value="1"/>
</dbReference>
<dbReference type="PANTHER" id="PTHR33307">
    <property type="entry name" value="ALPHA-RHAMNOSIDASE (EUROFUNG)"/>
    <property type="match status" value="1"/>
</dbReference>
<accession>A0A1K1PXT1</accession>